<feature type="signal peptide" evidence="1">
    <location>
        <begin position="1"/>
        <end position="17"/>
    </location>
</feature>
<organism evidence="2 3">
    <name type="scientific">Populus trichocarpa</name>
    <name type="common">Western balsam poplar</name>
    <name type="synonym">Populus balsamifera subsp. trichocarpa</name>
    <dbReference type="NCBI Taxonomy" id="3694"/>
    <lineage>
        <taxon>Eukaryota</taxon>
        <taxon>Viridiplantae</taxon>
        <taxon>Streptophyta</taxon>
        <taxon>Embryophyta</taxon>
        <taxon>Tracheophyta</taxon>
        <taxon>Spermatophyta</taxon>
        <taxon>Magnoliopsida</taxon>
        <taxon>eudicotyledons</taxon>
        <taxon>Gunneridae</taxon>
        <taxon>Pentapetalae</taxon>
        <taxon>rosids</taxon>
        <taxon>fabids</taxon>
        <taxon>Malpighiales</taxon>
        <taxon>Salicaceae</taxon>
        <taxon>Saliceae</taxon>
        <taxon>Populus</taxon>
    </lineage>
</organism>
<protein>
    <submittedName>
        <fullName evidence="2">Uncharacterized protein</fullName>
    </submittedName>
</protein>
<proteinExistence type="predicted"/>
<keyword evidence="3" id="KW-1185">Reference proteome</keyword>
<sequence>MKIIFFFLLTFSPFSTSMSLPSPFLLSRTQCTF</sequence>
<dbReference type="InParanoid" id="A0A3N7G2D7"/>
<feature type="chain" id="PRO_5018148280" evidence="1">
    <location>
        <begin position="18"/>
        <end position="33"/>
    </location>
</feature>
<keyword evidence="1" id="KW-0732">Signal</keyword>
<gene>
    <name evidence="2" type="ORF">POPTR_015G123050</name>
</gene>
<evidence type="ECO:0000256" key="1">
    <source>
        <dbReference type="SAM" id="SignalP"/>
    </source>
</evidence>
<evidence type="ECO:0000313" key="3">
    <source>
        <dbReference type="Proteomes" id="UP000006729"/>
    </source>
</evidence>
<dbReference type="Proteomes" id="UP000006729">
    <property type="component" value="Chromosome 15"/>
</dbReference>
<name>A0A3N7G2D7_POPTR</name>
<dbReference type="AlphaFoldDB" id="A0A3N7G2D7"/>
<evidence type="ECO:0000313" key="2">
    <source>
        <dbReference type="EMBL" id="RQP00983.1"/>
    </source>
</evidence>
<accession>A0A3N7G2D7</accession>
<dbReference type="EMBL" id="CM009304">
    <property type="protein sequence ID" value="RQP00983.1"/>
    <property type="molecule type" value="Genomic_DNA"/>
</dbReference>
<reference evidence="2 3" key="1">
    <citation type="journal article" date="2006" name="Science">
        <title>The genome of black cottonwood, Populus trichocarpa (Torr. &amp; Gray).</title>
        <authorList>
            <person name="Tuskan G.A."/>
            <person name="Difazio S."/>
            <person name="Jansson S."/>
            <person name="Bohlmann J."/>
            <person name="Grigoriev I."/>
            <person name="Hellsten U."/>
            <person name="Putnam N."/>
            <person name="Ralph S."/>
            <person name="Rombauts S."/>
            <person name="Salamov A."/>
            <person name="Schein J."/>
            <person name="Sterck L."/>
            <person name="Aerts A."/>
            <person name="Bhalerao R.R."/>
            <person name="Bhalerao R.P."/>
            <person name="Blaudez D."/>
            <person name="Boerjan W."/>
            <person name="Brun A."/>
            <person name="Brunner A."/>
            <person name="Busov V."/>
            <person name="Campbell M."/>
            <person name="Carlson J."/>
            <person name="Chalot M."/>
            <person name="Chapman J."/>
            <person name="Chen G.L."/>
            <person name="Cooper D."/>
            <person name="Coutinho P.M."/>
            <person name="Couturier J."/>
            <person name="Covert S."/>
            <person name="Cronk Q."/>
            <person name="Cunningham R."/>
            <person name="Davis J."/>
            <person name="Degroeve S."/>
            <person name="Dejardin A."/>
            <person name="Depamphilis C."/>
            <person name="Detter J."/>
            <person name="Dirks B."/>
            <person name="Dubchak I."/>
            <person name="Duplessis S."/>
            <person name="Ehlting J."/>
            <person name="Ellis B."/>
            <person name="Gendler K."/>
            <person name="Goodstein D."/>
            <person name="Gribskov M."/>
            <person name="Grimwood J."/>
            <person name="Groover A."/>
            <person name="Gunter L."/>
            <person name="Hamberger B."/>
            <person name="Heinze B."/>
            <person name="Helariutta Y."/>
            <person name="Henrissat B."/>
            <person name="Holligan D."/>
            <person name="Holt R."/>
            <person name="Huang W."/>
            <person name="Islam-Faridi N."/>
            <person name="Jones S."/>
            <person name="Jones-Rhoades M."/>
            <person name="Jorgensen R."/>
            <person name="Joshi C."/>
            <person name="Kangasjarvi J."/>
            <person name="Karlsson J."/>
            <person name="Kelleher C."/>
            <person name="Kirkpatrick R."/>
            <person name="Kirst M."/>
            <person name="Kohler A."/>
            <person name="Kalluri U."/>
            <person name="Larimer F."/>
            <person name="Leebens-Mack J."/>
            <person name="Leple J.C."/>
            <person name="Locascio P."/>
            <person name="Lou Y."/>
            <person name="Lucas S."/>
            <person name="Martin F."/>
            <person name="Montanini B."/>
            <person name="Napoli C."/>
            <person name="Nelson D.R."/>
            <person name="Nelson C."/>
            <person name="Nieminen K."/>
            <person name="Nilsson O."/>
            <person name="Pereda V."/>
            <person name="Peter G."/>
            <person name="Philippe R."/>
            <person name="Pilate G."/>
            <person name="Poliakov A."/>
            <person name="Razumovskaya J."/>
            <person name="Richardson P."/>
            <person name="Rinaldi C."/>
            <person name="Ritland K."/>
            <person name="Rouze P."/>
            <person name="Ryaboy D."/>
            <person name="Schmutz J."/>
            <person name="Schrader J."/>
            <person name="Segerman B."/>
            <person name="Shin H."/>
            <person name="Siddiqui A."/>
            <person name="Sterky F."/>
            <person name="Terry A."/>
            <person name="Tsai C.J."/>
            <person name="Uberbacher E."/>
            <person name="Unneberg P."/>
            <person name="Vahala J."/>
            <person name="Wall K."/>
            <person name="Wessler S."/>
            <person name="Yang G."/>
            <person name="Yin T."/>
            <person name="Douglas C."/>
            <person name="Marra M."/>
            <person name="Sandberg G."/>
            <person name="Van de Peer Y."/>
            <person name="Rokhsar D."/>
        </authorList>
    </citation>
    <scope>NUCLEOTIDE SEQUENCE [LARGE SCALE GENOMIC DNA]</scope>
    <source>
        <strain evidence="3">cv. Nisqually</strain>
    </source>
</reference>